<evidence type="ECO:0000313" key="1">
    <source>
        <dbReference type="EMBL" id="SDX11206.1"/>
    </source>
</evidence>
<dbReference type="EMBL" id="FNMV01000007">
    <property type="protein sequence ID" value="SDX11206.1"/>
    <property type="molecule type" value="Genomic_DNA"/>
</dbReference>
<keyword evidence="2" id="KW-1185">Reference proteome</keyword>
<evidence type="ECO:0000313" key="2">
    <source>
        <dbReference type="Proteomes" id="UP000198569"/>
    </source>
</evidence>
<dbReference type="STRING" id="229203.SAMN05444338_10756"/>
<dbReference type="Proteomes" id="UP000198569">
    <property type="component" value="Unassembled WGS sequence"/>
</dbReference>
<gene>
    <name evidence="1" type="ORF">SAMN05444338_10756</name>
</gene>
<organism evidence="1 2">
    <name type="scientific">Flavobacterium degerlachei</name>
    <dbReference type="NCBI Taxonomy" id="229203"/>
    <lineage>
        <taxon>Bacteria</taxon>
        <taxon>Pseudomonadati</taxon>
        <taxon>Bacteroidota</taxon>
        <taxon>Flavobacteriia</taxon>
        <taxon>Flavobacteriales</taxon>
        <taxon>Flavobacteriaceae</taxon>
        <taxon>Flavobacterium</taxon>
    </lineage>
</organism>
<protein>
    <submittedName>
        <fullName evidence="1">Uncharacterized protein</fullName>
    </submittedName>
</protein>
<accession>A0A1H2Z1I7</accession>
<dbReference type="OrthoDB" id="1453794at2"/>
<name>A0A1H2Z1I7_9FLAO</name>
<proteinExistence type="predicted"/>
<sequence length="77" mass="8760">MEGKELLNELLSKRDYSGNEADEYAQFLSTLMVQLGEKLYPLLEKAQSESKRLALKPSITESDILVDEYTVSDITFI</sequence>
<reference evidence="2" key="1">
    <citation type="submission" date="2016-10" db="EMBL/GenBank/DDBJ databases">
        <authorList>
            <person name="Varghese N."/>
            <person name="Submissions S."/>
        </authorList>
    </citation>
    <scope>NUCLEOTIDE SEQUENCE [LARGE SCALE GENOMIC DNA]</scope>
    <source>
        <strain evidence="2">DSM 15718</strain>
    </source>
</reference>
<dbReference type="AlphaFoldDB" id="A0A1H2Z1I7"/>